<gene>
    <name evidence="1" type="ORF">ESCO_004805</name>
</gene>
<comment type="caution">
    <text evidence="1">The sequence shown here is derived from an EMBL/GenBank/DDBJ whole genome shotgun (WGS) entry which is preliminary data.</text>
</comment>
<dbReference type="OrthoDB" id="5428038at2759"/>
<dbReference type="AlphaFoldDB" id="A0A0M8MZ99"/>
<protein>
    <submittedName>
        <fullName evidence="1">Uncharacterized protein</fullName>
    </submittedName>
</protein>
<proteinExistence type="predicted"/>
<reference evidence="1 2" key="1">
    <citation type="submission" date="2015-07" db="EMBL/GenBank/DDBJ databases">
        <title>The genome of the fungus Escovopsis weberi, a specialized disease agent of ant agriculture.</title>
        <authorList>
            <person name="de Man T.J."/>
            <person name="Stajich J.E."/>
            <person name="Kubicek C.P."/>
            <person name="Chenthamara K."/>
            <person name="Atanasova L."/>
            <person name="Druzhinina I.S."/>
            <person name="Birnbaum S."/>
            <person name="Barribeau S.M."/>
            <person name="Teiling C."/>
            <person name="Suen G."/>
            <person name="Currie C."/>
            <person name="Gerardo N.M."/>
        </authorList>
    </citation>
    <scope>NUCLEOTIDE SEQUENCE [LARGE SCALE GENOMIC DNA]</scope>
</reference>
<evidence type="ECO:0000313" key="1">
    <source>
        <dbReference type="EMBL" id="KOS16740.1"/>
    </source>
</evidence>
<accession>A0A0M8MZ99</accession>
<evidence type="ECO:0000313" key="2">
    <source>
        <dbReference type="Proteomes" id="UP000053831"/>
    </source>
</evidence>
<organism evidence="1 2">
    <name type="scientific">Escovopsis weberi</name>
    <dbReference type="NCBI Taxonomy" id="150374"/>
    <lineage>
        <taxon>Eukaryota</taxon>
        <taxon>Fungi</taxon>
        <taxon>Dikarya</taxon>
        <taxon>Ascomycota</taxon>
        <taxon>Pezizomycotina</taxon>
        <taxon>Sordariomycetes</taxon>
        <taxon>Hypocreomycetidae</taxon>
        <taxon>Hypocreales</taxon>
        <taxon>Hypocreaceae</taxon>
        <taxon>Escovopsis</taxon>
    </lineage>
</organism>
<sequence length="658" mass="74194">MLRRDLERYHRRFPAPCRCLSSHSGPLESRRRLGKRNMAGLMPSTSAYPPLWHFNVASIPGTWKWEAPTSQDERRRKEKSLGLSGHFNRFIRWLEKADADRPFIEPPPLDGIGSVSAQSVVTGEDLLPGPAVADTPVPKVYGYPADFPKEVMKLRANIMLLEEMDDDALHHLCKTCRRSLQRRVERRQFSAEGLLLALEPFDQEILSRIPNPHIAGKFAAMIRRTILSAMITVQGEDPDAPLEHLWLAYADWLCASGGGHSNMQLFWRLLQGIPEPVRDRIPPDQLFALTRSFITGQATRHNIFKHWVARAQNFSEIYGGLGASQRERLQADVSAFLADEVGDWDTNRRMRVSWLVAQAHDEKTSDEALVRSYQSLLGSQGLQLNSVQLWQFIAGRAQAHGGITKEALSRLVADEDITTSSQRWAALFSAVLGSARGKAAFEAICVCLRELGELEMAAAALLSAPVECVQVDCVQALAAASNDHRFALRLYHALEGKGVAKADLRKHFSWEAWAPYVQRMITDAQLESPHINRLLGLVRIVHKNDPEMLAKEVAAKVELLDRMGHWYMQTRHLSERQLLRRIEECAAIQRRLMDRMSPGTLSSLASVIVRDLDKGDWGRTTRLEWLLRLVAQLQGEQKAQKAASVLKGWRGLINRMHG</sequence>
<keyword evidence="2" id="KW-1185">Reference proteome</keyword>
<name>A0A0M8MZ99_ESCWE</name>
<dbReference type="Proteomes" id="UP000053831">
    <property type="component" value="Unassembled WGS sequence"/>
</dbReference>
<dbReference type="STRING" id="150374.A0A0M8MZ99"/>
<dbReference type="EMBL" id="LGSR01000029">
    <property type="protein sequence ID" value="KOS16740.1"/>
    <property type="molecule type" value="Genomic_DNA"/>
</dbReference>